<name>A0AAX2GVN4_9FLAO</name>
<dbReference type="Proteomes" id="UP000215539">
    <property type="component" value="Chromosome 1"/>
</dbReference>
<dbReference type="EC" id="2.7.6.5" evidence="2"/>
<keyword evidence="2" id="KW-0808">Transferase</keyword>
<keyword evidence="3" id="KW-1185">Reference proteome</keyword>
<dbReference type="AlphaFoldDB" id="A0AAX2GVN4"/>
<gene>
    <name evidence="2" type="primary">relA_1</name>
    <name evidence="1" type="ORF">AXF12_05775</name>
    <name evidence="2" type="ORF">SAMEA44541418_00564</name>
</gene>
<evidence type="ECO:0000313" key="1">
    <source>
        <dbReference type="EMBL" id="AMD85069.1"/>
    </source>
</evidence>
<dbReference type="SUPFAM" id="SSF109604">
    <property type="entry name" value="HD-domain/PDEase-like"/>
    <property type="match status" value="1"/>
</dbReference>
<organism evidence="2 4">
    <name type="scientific">Capnocytophaga haemolytica</name>
    <dbReference type="NCBI Taxonomy" id="45243"/>
    <lineage>
        <taxon>Bacteria</taxon>
        <taxon>Pseudomonadati</taxon>
        <taxon>Bacteroidota</taxon>
        <taxon>Flavobacteriia</taxon>
        <taxon>Flavobacteriales</taxon>
        <taxon>Flavobacteriaceae</taxon>
        <taxon>Capnocytophaga</taxon>
    </lineage>
</organism>
<evidence type="ECO:0000313" key="2">
    <source>
        <dbReference type="EMBL" id="SNV05246.1"/>
    </source>
</evidence>
<dbReference type="GO" id="GO:0008728">
    <property type="term" value="F:GTP diphosphokinase activity"/>
    <property type="evidence" value="ECO:0007669"/>
    <property type="project" value="UniProtKB-EC"/>
</dbReference>
<dbReference type="Gene3D" id="1.10.3210.10">
    <property type="entry name" value="Hypothetical protein af1432"/>
    <property type="match status" value="1"/>
</dbReference>
<reference evidence="2 4" key="2">
    <citation type="submission" date="2017-06" db="EMBL/GenBank/DDBJ databases">
        <authorList>
            <consortium name="Pathogen Informatics"/>
        </authorList>
    </citation>
    <scope>NUCLEOTIDE SEQUENCE [LARGE SCALE GENOMIC DNA]</scope>
    <source>
        <strain evidence="2 4">NCTC12947</strain>
    </source>
</reference>
<proteinExistence type="predicted"/>
<evidence type="ECO:0000313" key="3">
    <source>
        <dbReference type="Proteomes" id="UP000065822"/>
    </source>
</evidence>
<dbReference type="EMBL" id="CP014227">
    <property type="protein sequence ID" value="AMD85069.1"/>
    <property type="molecule type" value="Genomic_DNA"/>
</dbReference>
<dbReference type="EMBL" id="LT906449">
    <property type="protein sequence ID" value="SNV05246.1"/>
    <property type="molecule type" value="Genomic_DNA"/>
</dbReference>
<dbReference type="KEGG" id="chg:AXF12_05775"/>
<reference evidence="1 3" key="1">
    <citation type="submission" date="2016-02" db="EMBL/GenBank/DDBJ databases">
        <authorList>
            <person name="Holder M.E."/>
            <person name="Ajami N.J."/>
            <person name="Petrosino J.F."/>
        </authorList>
    </citation>
    <scope>NUCLEOTIDE SEQUENCE [LARGE SCALE GENOMIC DNA]</scope>
    <source>
        <strain evidence="1 3">CCUG 32990</strain>
    </source>
</reference>
<protein>
    <submittedName>
        <fullName evidence="2">GTP pyrophosphokinase</fullName>
        <ecNumber evidence="2">2.7.6.5</ecNumber>
    </submittedName>
    <submittedName>
        <fullName evidence="1">Phosphohydrolase</fullName>
    </submittedName>
</protein>
<dbReference type="Proteomes" id="UP000065822">
    <property type="component" value="Chromosome"/>
</dbReference>
<sequence length="138" mass="15835">MLEKAIEIAVKAHKGQKDKAGKPYILHCLRVMNAGQTNNEMICGVLHDLVEDTPYTFDDLKREGFTEEIINALRCVTKKEGEHYDDFITRILGNPLAVKVKINDLKDNMDITRLNQITPVDIERLQKYKKALQRLQAN</sequence>
<dbReference type="RefSeq" id="WP_066429122.1">
    <property type="nucleotide sequence ID" value="NZ_CP014227.1"/>
</dbReference>
<evidence type="ECO:0000313" key="4">
    <source>
        <dbReference type="Proteomes" id="UP000215539"/>
    </source>
</evidence>
<accession>A0AAX2GVN4</accession>